<dbReference type="NCBIfam" id="TIGR01179">
    <property type="entry name" value="galE"/>
    <property type="match status" value="1"/>
</dbReference>
<dbReference type="GO" id="GO:0003978">
    <property type="term" value="F:UDP-glucose 4-epimerase activity"/>
    <property type="evidence" value="ECO:0007669"/>
    <property type="project" value="UniProtKB-UniRule"/>
</dbReference>
<evidence type="ECO:0000256" key="1">
    <source>
        <dbReference type="ARBA" id="ARBA00000083"/>
    </source>
</evidence>
<dbReference type="InterPro" id="IPR005886">
    <property type="entry name" value="UDP_G4E"/>
</dbReference>
<keyword evidence="10" id="KW-0119">Carbohydrate metabolism</keyword>
<dbReference type="NCBIfam" id="NF007956">
    <property type="entry name" value="PRK10675.1"/>
    <property type="match status" value="1"/>
</dbReference>
<evidence type="ECO:0000256" key="2">
    <source>
        <dbReference type="ARBA" id="ARBA00001911"/>
    </source>
</evidence>
<dbReference type="STRING" id="1560201.NG42_18220"/>
<evidence type="ECO:0000256" key="9">
    <source>
        <dbReference type="ARBA" id="ARBA00023235"/>
    </source>
</evidence>
<organism evidence="12 15">
    <name type="scientific">Winslowiella iniecta</name>
    <dbReference type="NCBI Taxonomy" id="1560201"/>
    <lineage>
        <taxon>Bacteria</taxon>
        <taxon>Pseudomonadati</taxon>
        <taxon>Pseudomonadota</taxon>
        <taxon>Gammaproteobacteria</taxon>
        <taxon>Enterobacterales</taxon>
        <taxon>Erwiniaceae</taxon>
        <taxon>Winslowiella</taxon>
    </lineage>
</organism>
<dbReference type="RefSeq" id="WP_052901800.1">
    <property type="nucleotide sequence ID" value="NZ_JRXE01000029.1"/>
</dbReference>
<accession>A0A0L7SY47</accession>
<comment type="catalytic activity">
    <reaction evidence="1 10">
        <text>UDP-alpha-D-glucose = UDP-alpha-D-galactose</text>
        <dbReference type="Rhea" id="RHEA:22168"/>
        <dbReference type="ChEBI" id="CHEBI:58885"/>
        <dbReference type="ChEBI" id="CHEBI:66914"/>
        <dbReference type="EC" id="5.1.3.2"/>
    </reaction>
</comment>
<evidence type="ECO:0000256" key="7">
    <source>
        <dbReference type="ARBA" id="ARBA00023027"/>
    </source>
</evidence>
<comment type="cofactor">
    <cofactor evidence="2 10">
        <name>NAD(+)</name>
        <dbReference type="ChEBI" id="CHEBI:57540"/>
    </cofactor>
</comment>
<dbReference type="EC" id="5.1.3.2" evidence="5 10"/>
<protein>
    <recommendedName>
        <fullName evidence="6 10">UDP-glucose 4-epimerase</fullName>
        <ecNumber evidence="5 10">5.1.3.2</ecNumber>
    </recommendedName>
</protein>
<dbReference type="GO" id="GO:0005829">
    <property type="term" value="C:cytosol"/>
    <property type="evidence" value="ECO:0007669"/>
    <property type="project" value="TreeGrafter"/>
</dbReference>
<dbReference type="OrthoDB" id="9803010at2"/>
<evidence type="ECO:0000313" key="15">
    <source>
        <dbReference type="Proteomes" id="UP000037088"/>
    </source>
</evidence>
<evidence type="ECO:0000256" key="5">
    <source>
        <dbReference type="ARBA" id="ARBA00013189"/>
    </source>
</evidence>
<evidence type="ECO:0000313" key="14">
    <source>
        <dbReference type="Proteomes" id="UP000036851"/>
    </source>
</evidence>
<evidence type="ECO:0000256" key="6">
    <source>
        <dbReference type="ARBA" id="ARBA00018569"/>
    </source>
</evidence>
<comment type="pathway">
    <text evidence="3 10">Carbohydrate metabolism; galactose metabolism.</text>
</comment>
<dbReference type="Proteomes" id="UP000037088">
    <property type="component" value="Unassembled WGS sequence"/>
</dbReference>
<dbReference type="PATRIC" id="fig|1560201.3.peg.3858"/>
<proteinExistence type="inferred from homology"/>
<dbReference type="AlphaFoldDB" id="A0A0L7SY47"/>
<dbReference type="EMBL" id="JRXE01000029">
    <property type="protein sequence ID" value="KOC88005.1"/>
    <property type="molecule type" value="Genomic_DNA"/>
</dbReference>
<name>A0A0L7SY47_9GAMM</name>
<dbReference type="InterPro" id="IPR001509">
    <property type="entry name" value="Epimerase_deHydtase"/>
</dbReference>
<comment type="caution">
    <text evidence="12">The sequence shown here is derived from an EMBL/GenBank/DDBJ whole genome shotgun (WGS) entry which is preliminary data.</text>
</comment>
<keyword evidence="8" id="KW-0299">Galactose metabolism</keyword>
<dbReference type="PANTHER" id="PTHR43725:SF47">
    <property type="entry name" value="UDP-GLUCOSE 4-EPIMERASE"/>
    <property type="match status" value="1"/>
</dbReference>
<gene>
    <name evidence="12" type="ORF">NG42_18220</name>
    <name evidence="13" type="ORF">NG43_10910</name>
</gene>
<dbReference type="Gene3D" id="3.90.25.10">
    <property type="entry name" value="UDP-galactose 4-epimerase, domain 1"/>
    <property type="match status" value="1"/>
</dbReference>
<evidence type="ECO:0000259" key="11">
    <source>
        <dbReference type="Pfam" id="PF01370"/>
    </source>
</evidence>
<feature type="domain" description="NAD-dependent epimerase/dehydratase" evidence="11">
    <location>
        <begin position="3"/>
        <end position="262"/>
    </location>
</feature>
<sequence>MAILVTGGAGYIGSHTVLALLEKGEDVVVLDNLVNASAVALNRVETLSGKTVTFCQGDVCDAEKLREIFAQHNISSVIHFAGLKSVGESVRKPLDYYHNNLSGSLILLAEMRRAGVTKLIFSSSATVYGQPEQIPLVETSRTGGTTNPYGTSKLMVEQILQDFALAEPDFTIIILRYFNPVGAHPSGMIGEDPNGIPNNLMPYIAQVAIGKLEKVAIFGDDYPTKDGTGVRDYIHVMDLAEGHLKAIEHIDRHQGVAVYNLGTGVGYSVLEMLHAFEQASGRKIPYEVVPRRPGDIAECWSDPSLAKTGLEWQATRNLDVMMQDAWRWQSSNPQGFQS</sequence>
<keyword evidence="7 10" id="KW-0520">NAD</keyword>
<dbReference type="InterPro" id="IPR036291">
    <property type="entry name" value="NAD(P)-bd_dom_sf"/>
</dbReference>
<comment type="subunit">
    <text evidence="10">Homodimer.</text>
</comment>
<evidence type="ECO:0000256" key="3">
    <source>
        <dbReference type="ARBA" id="ARBA00004947"/>
    </source>
</evidence>
<dbReference type="Pfam" id="PF01370">
    <property type="entry name" value="Epimerase"/>
    <property type="match status" value="1"/>
</dbReference>
<keyword evidence="15" id="KW-1185">Reference proteome</keyword>
<dbReference type="PANTHER" id="PTHR43725">
    <property type="entry name" value="UDP-GLUCOSE 4-EPIMERASE"/>
    <property type="match status" value="1"/>
</dbReference>
<evidence type="ECO:0000256" key="4">
    <source>
        <dbReference type="ARBA" id="ARBA00007637"/>
    </source>
</evidence>
<dbReference type="Proteomes" id="UP000036851">
    <property type="component" value="Unassembled WGS sequence"/>
</dbReference>
<dbReference type="Gene3D" id="3.40.50.720">
    <property type="entry name" value="NAD(P)-binding Rossmann-like Domain"/>
    <property type="match status" value="1"/>
</dbReference>
<dbReference type="UniPathway" id="UPA00214"/>
<dbReference type="CDD" id="cd05247">
    <property type="entry name" value="UDP_G4E_1_SDR_e"/>
    <property type="match status" value="1"/>
</dbReference>
<comment type="similarity">
    <text evidence="4 10">Belongs to the NAD(P)-dependent epimerase/dehydratase family.</text>
</comment>
<keyword evidence="9 10" id="KW-0413">Isomerase</keyword>
<evidence type="ECO:0000313" key="12">
    <source>
        <dbReference type="EMBL" id="KOC88005.1"/>
    </source>
</evidence>
<dbReference type="GO" id="GO:0006012">
    <property type="term" value="P:galactose metabolic process"/>
    <property type="evidence" value="ECO:0007669"/>
    <property type="project" value="UniProtKB-UniPathway"/>
</dbReference>
<evidence type="ECO:0000313" key="13">
    <source>
        <dbReference type="EMBL" id="KOC93319.1"/>
    </source>
</evidence>
<dbReference type="EMBL" id="JRXF01000015">
    <property type="protein sequence ID" value="KOC93319.1"/>
    <property type="molecule type" value="Genomic_DNA"/>
</dbReference>
<reference evidence="14 15" key="1">
    <citation type="journal article" date="2015" name="Int. J. Syst. Evol. Microbiol.">
        <title>Erwinia iniecta sp. nov., isolated from Russian wheat aphids (Diuraphis noxia).</title>
        <authorList>
            <person name="Campillo T."/>
            <person name="Luna E."/>
            <person name="Portier P."/>
            <person name="Fischer-Le Saux M."/>
            <person name="Lapitan N."/>
            <person name="Tisserat N.A."/>
            <person name="Leach J.E."/>
        </authorList>
    </citation>
    <scope>NUCLEOTIDE SEQUENCE [LARGE SCALE GENOMIC DNA]</scope>
    <source>
        <strain evidence="12 15">B120</strain>
        <strain evidence="13 14">B149</strain>
    </source>
</reference>
<dbReference type="SUPFAM" id="SSF51735">
    <property type="entry name" value="NAD(P)-binding Rossmann-fold domains"/>
    <property type="match status" value="1"/>
</dbReference>
<evidence type="ECO:0000256" key="8">
    <source>
        <dbReference type="ARBA" id="ARBA00023144"/>
    </source>
</evidence>
<evidence type="ECO:0000256" key="10">
    <source>
        <dbReference type="RuleBase" id="RU366046"/>
    </source>
</evidence>